<dbReference type="Pfam" id="PF08281">
    <property type="entry name" value="Sigma70_r4_2"/>
    <property type="match status" value="1"/>
</dbReference>
<dbReference type="Proteomes" id="UP000003900">
    <property type="component" value="Unassembled WGS sequence"/>
</dbReference>
<accession>H3SBH8</accession>
<dbReference type="SUPFAM" id="SSF88659">
    <property type="entry name" value="Sigma3 and sigma4 domains of RNA polymerase sigma factors"/>
    <property type="match status" value="1"/>
</dbReference>
<proteinExistence type="predicted"/>
<dbReference type="GO" id="GO:0003677">
    <property type="term" value="F:DNA binding"/>
    <property type="evidence" value="ECO:0007669"/>
    <property type="project" value="InterPro"/>
</dbReference>
<dbReference type="InterPro" id="IPR036388">
    <property type="entry name" value="WH-like_DNA-bd_sf"/>
</dbReference>
<evidence type="ECO:0000313" key="2">
    <source>
        <dbReference type="EMBL" id="EHQ63661.1"/>
    </source>
</evidence>
<dbReference type="PATRIC" id="fig|1131935.3.peg.859"/>
<name>H3SBH8_9BACL</name>
<dbReference type="STRING" id="1131935.PDENDC454_04319"/>
<dbReference type="GO" id="GO:0006352">
    <property type="term" value="P:DNA-templated transcription initiation"/>
    <property type="evidence" value="ECO:0007669"/>
    <property type="project" value="InterPro"/>
</dbReference>
<dbReference type="GO" id="GO:0016987">
    <property type="term" value="F:sigma factor activity"/>
    <property type="evidence" value="ECO:0007669"/>
    <property type="project" value="InterPro"/>
</dbReference>
<gene>
    <name evidence="2" type="ORF">PDENDC454_04319</name>
</gene>
<feature type="domain" description="RNA polymerase sigma factor 70 region 4 type 2" evidence="1">
    <location>
        <begin position="113"/>
        <end position="165"/>
    </location>
</feature>
<dbReference type="EMBL" id="AHKH01000007">
    <property type="protein sequence ID" value="EHQ63661.1"/>
    <property type="molecule type" value="Genomic_DNA"/>
</dbReference>
<dbReference type="RefSeq" id="WP_006675375.1">
    <property type="nucleotide sequence ID" value="NZ_AHKH01000007.1"/>
</dbReference>
<organism evidence="2 3">
    <name type="scientific">Paenibacillus dendritiformis C454</name>
    <dbReference type="NCBI Taxonomy" id="1131935"/>
    <lineage>
        <taxon>Bacteria</taxon>
        <taxon>Bacillati</taxon>
        <taxon>Bacillota</taxon>
        <taxon>Bacilli</taxon>
        <taxon>Bacillales</taxon>
        <taxon>Paenibacillaceae</taxon>
        <taxon>Paenibacillus</taxon>
    </lineage>
</organism>
<dbReference type="EC" id="2.7.7.6" evidence="2"/>
<dbReference type="InterPro" id="IPR013324">
    <property type="entry name" value="RNA_pol_sigma_r3/r4-like"/>
</dbReference>
<dbReference type="CDD" id="cd06171">
    <property type="entry name" value="Sigma70_r4"/>
    <property type="match status" value="1"/>
</dbReference>
<dbReference type="AlphaFoldDB" id="H3SBH8"/>
<sequence length="179" mass="20416">MRDELKERQGRWLKMVGKITQPTIPYDKAEKIAAEIAALESDMSFLSAMISDREYDIEWMETGRRPGNKRGIERRAAYQRERPVDPLKLQAYVSKSCSGGAVQADRITDRERERIEFALGELSPRERECYEMVIGGGLSYGETAEITGLSKSSVQSFVDEAKKKLLHHSRQVDLFDLLT</sequence>
<protein>
    <submittedName>
        <fullName evidence="2">Positive control sigma-like factor</fullName>
        <ecNumber evidence="2">2.7.7.6</ecNumber>
    </submittedName>
</protein>
<keyword evidence="2" id="KW-0548">Nucleotidyltransferase</keyword>
<keyword evidence="3" id="KW-1185">Reference proteome</keyword>
<dbReference type="Gene3D" id="1.10.10.10">
    <property type="entry name" value="Winged helix-like DNA-binding domain superfamily/Winged helix DNA-binding domain"/>
    <property type="match status" value="1"/>
</dbReference>
<evidence type="ECO:0000313" key="3">
    <source>
        <dbReference type="Proteomes" id="UP000003900"/>
    </source>
</evidence>
<comment type="caution">
    <text evidence="2">The sequence shown here is derived from an EMBL/GenBank/DDBJ whole genome shotgun (WGS) entry which is preliminary data.</text>
</comment>
<dbReference type="GO" id="GO:0003899">
    <property type="term" value="F:DNA-directed RNA polymerase activity"/>
    <property type="evidence" value="ECO:0007669"/>
    <property type="project" value="UniProtKB-EC"/>
</dbReference>
<reference evidence="2 3" key="1">
    <citation type="journal article" date="2012" name="J. Bacteriol.">
        <title>Genome Sequence of the Pattern-Forming Social Bacterium Paenibacillus dendritiformis C454 Chiral Morphotype.</title>
        <authorList>
            <person name="Sirota-Madi A."/>
            <person name="Olender T."/>
            <person name="Helman Y."/>
            <person name="Brainis I."/>
            <person name="Finkelshtein A."/>
            <person name="Roth D."/>
            <person name="Hagai E."/>
            <person name="Leshkowitz D."/>
            <person name="Brodsky L."/>
            <person name="Galatenko V."/>
            <person name="Nikolaev V."/>
            <person name="Gutnick D.L."/>
            <person name="Lancet D."/>
            <person name="Ben-Jacob E."/>
        </authorList>
    </citation>
    <scope>NUCLEOTIDE SEQUENCE [LARGE SCALE GENOMIC DNA]</scope>
    <source>
        <strain evidence="2 3">C454</strain>
    </source>
</reference>
<evidence type="ECO:0000259" key="1">
    <source>
        <dbReference type="Pfam" id="PF08281"/>
    </source>
</evidence>
<dbReference type="InterPro" id="IPR013249">
    <property type="entry name" value="RNA_pol_sigma70_r4_t2"/>
</dbReference>
<keyword evidence="2" id="KW-0808">Transferase</keyword>